<dbReference type="Gene3D" id="3.80.10.10">
    <property type="entry name" value="Ribonuclease Inhibitor"/>
    <property type="match status" value="1"/>
</dbReference>
<evidence type="ECO:0008006" key="4">
    <source>
        <dbReference type="Google" id="ProtNLM"/>
    </source>
</evidence>
<dbReference type="Proteomes" id="UP000193648">
    <property type="component" value="Unassembled WGS sequence"/>
</dbReference>
<feature type="region of interest" description="Disordered" evidence="1">
    <location>
        <begin position="350"/>
        <end position="374"/>
    </location>
</feature>
<dbReference type="InterPro" id="IPR032675">
    <property type="entry name" value="LRR_dom_sf"/>
</dbReference>
<reference evidence="2 3" key="1">
    <citation type="submission" date="2016-07" db="EMBL/GenBank/DDBJ databases">
        <title>Pervasive Adenine N6-methylation of Active Genes in Fungi.</title>
        <authorList>
            <consortium name="DOE Joint Genome Institute"/>
            <person name="Mondo S.J."/>
            <person name="Dannebaum R.O."/>
            <person name="Kuo R.C."/>
            <person name="Labutti K."/>
            <person name="Haridas S."/>
            <person name="Kuo A."/>
            <person name="Salamov A."/>
            <person name="Ahrendt S.R."/>
            <person name="Lipzen A."/>
            <person name="Sullivan W."/>
            <person name="Andreopoulos W.B."/>
            <person name="Clum A."/>
            <person name="Lindquist E."/>
            <person name="Daum C."/>
            <person name="Ramamoorthy G.K."/>
            <person name="Gryganskyi A."/>
            <person name="Culley D."/>
            <person name="Magnuson J.K."/>
            <person name="James T.Y."/>
            <person name="O'Malley M.A."/>
            <person name="Stajich J.E."/>
            <person name="Spatafora J.W."/>
            <person name="Visel A."/>
            <person name="Grigoriev I.V."/>
        </authorList>
    </citation>
    <scope>NUCLEOTIDE SEQUENCE [LARGE SCALE GENOMIC DNA]</scope>
    <source>
        <strain evidence="2 3">NRRL 3116</strain>
    </source>
</reference>
<dbReference type="InParanoid" id="A0A1Y2H3A7"/>
<dbReference type="SUPFAM" id="SSF52047">
    <property type="entry name" value="RNI-like"/>
    <property type="match status" value="1"/>
</dbReference>
<sequence>MTEPTPTVKARAIDLPEILLRYHAFSAHQISSPAPPHDSELPLKVGSICRELESITLEGLSLVHPKHTKECGNAQNLRSLSLTQCGIRGRHMAVFWTICQRLETLHLNHVFMDTTKALDVDSKPHDSMPPIAMALRFPRLRELSLRNMIYHQEHEQLNLICHCSLLQTLTWSKLLQARDIIDAKPFVCLQLQELQVFIDLRFPYHRFTKDELHQCRAVFKRLSIFTNLRELDLVSINDPSHPRQNMVGLPLRVRAGLSHLSGLKKLEAVYFSGRQKVHKEDLIWMIDHWKSLRRLTGTWQVLFGNKDLVRDDFFHEGKLQQWLKEHGIQTDGCRYEFYNPGDMGIVDCCGSSDDEQEDIDGAPPKPRSKSEEKA</sequence>
<accession>A0A1Y2H3A7</accession>
<gene>
    <name evidence="2" type="ORF">BCR41DRAFT_418099</name>
</gene>
<proteinExistence type="predicted"/>
<evidence type="ECO:0000313" key="2">
    <source>
        <dbReference type="EMBL" id="ORZ29016.1"/>
    </source>
</evidence>
<organism evidence="2 3">
    <name type="scientific">Lobosporangium transversale</name>
    <dbReference type="NCBI Taxonomy" id="64571"/>
    <lineage>
        <taxon>Eukaryota</taxon>
        <taxon>Fungi</taxon>
        <taxon>Fungi incertae sedis</taxon>
        <taxon>Mucoromycota</taxon>
        <taxon>Mortierellomycotina</taxon>
        <taxon>Mortierellomycetes</taxon>
        <taxon>Mortierellales</taxon>
        <taxon>Mortierellaceae</taxon>
        <taxon>Lobosporangium</taxon>
    </lineage>
</organism>
<comment type="caution">
    <text evidence="2">The sequence shown here is derived from an EMBL/GenBank/DDBJ whole genome shotgun (WGS) entry which is preliminary data.</text>
</comment>
<dbReference type="RefSeq" id="XP_021886689.1">
    <property type="nucleotide sequence ID" value="XM_022029579.1"/>
</dbReference>
<dbReference type="OrthoDB" id="3241014at2759"/>
<keyword evidence="3" id="KW-1185">Reference proteome</keyword>
<dbReference type="EMBL" id="MCFF01000001">
    <property type="protein sequence ID" value="ORZ29016.1"/>
    <property type="molecule type" value="Genomic_DNA"/>
</dbReference>
<name>A0A1Y2H3A7_9FUNG</name>
<dbReference type="GeneID" id="33571422"/>
<protein>
    <recommendedName>
        <fullName evidence="4">F-box domain-containing protein</fullName>
    </recommendedName>
</protein>
<dbReference type="AlphaFoldDB" id="A0A1Y2H3A7"/>
<evidence type="ECO:0000313" key="3">
    <source>
        <dbReference type="Proteomes" id="UP000193648"/>
    </source>
</evidence>
<evidence type="ECO:0000256" key="1">
    <source>
        <dbReference type="SAM" id="MobiDB-lite"/>
    </source>
</evidence>